<dbReference type="InterPro" id="IPR000618">
    <property type="entry name" value="Insect_cuticle"/>
</dbReference>
<organism evidence="2 3">
    <name type="scientific">Chironomus riparius</name>
    <dbReference type="NCBI Taxonomy" id="315576"/>
    <lineage>
        <taxon>Eukaryota</taxon>
        <taxon>Metazoa</taxon>
        <taxon>Ecdysozoa</taxon>
        <taxon>Arthropoda</taxon>
        <taxon>Hexapoda</taxon>
        <taxon>Insecta</taxon>
        <taxon>Pterygota</taxon>
        <taxon>Neoptera</taxon>
        <taxon>Endopterygota</taxon>
        <taxon>Diptera</taxon>
        <taxon>Nematocera</taxon>
        <taxon>Chironomoidea</taxon>
        <taxon>Chironomidae</taxon>
        <taxon>Chironominae</taxon>
        <taxon>Chironomus</taxon>
    </lineage>
</organism>
<evidence type="ECO:0000313" key="2">
    <source>
        <dbReference type="EMBL" id="CAG9810528.1"/>
    </source>
</evidence>
<dbReference type="EMBL" id="OU895880">
    <property type="protein sequence ID" value="CAG9810528.1"/>
    <property type="molecule type" value="Genomic_DNA"/>
</dbReference>
<dbReference type="OrthoDB" id="8195082at2759"/>
<proteinExistence type="predicted"/>
<evidence type="ECO:0000313" key="3">
    <source>
        <dbReference type="Proteomes" id="UP001153620"/>
    </source>
</evidence>
<reference evidence="2" key="2">
    <citation type="submission" date="2022-10" db="EMBL/GenBank/DDBJ databases">
        <authorList>
            <consortium name="ENA_rothamsted_submissions"/>
            <consortium name="culmorum"/>
            <person name="King R."/>
        </authorList>
    </citation>
    <scope>NUCLEOTIDE SEQUENCE</scope>
</reference>
<gene>
    <name evidence="2" type="ORF">CHIRRI_LOCUS13341</name>
</gene>
<accession>A0A9N9WYC6</accession>
<evidence type="ECO:0000256" key="1">
    <source>
        <dbReference type="SAM" id="SignalP"/>
    </source>
</evidence>
<sequence length="274" mass="31251">MKKLFFVTITILLTISIEVCVSQFAAIHQPKSIRNGAAYHQEVFYGGNDQPQQQQTLQQIHQQTFKFNFPQNLIQQKPIPVPTIVPTTTTTIRRVEAFEDEEEFENTPRPIVPGIQRQGPILRQQVEALPATTQETTERVRTTTAELTSEELEHQAKSAHYEFGTSVRDTINDHEHVRQEVREGLTLKGMYSYSDGFFRRTVHYEADEGGYRVTKEEIQPITGDGPKFNPKGQADVKSTLSGDYSITVDDFRLNKQQEKILSDDVNIDVRVEGL</sequence>
<reference evidence="2" key="1">
    <citation type="submission" date="2022-01" db="EMBL/GenBank/DDBJ databases">
        <authorList>
            <person name="King R."/>
        </authorList>
    </citation>
    <scope>NUCLEOTIDE SEQUENCE</scope>
</reference>
<name>A0A9N9WYC6_9DIPT</name>
<dbReference type="Proteomes" id="UP001153620">
    <property type="component" value="Chromosome 4"/>
</dbReference>
<dbReference type="AlphaFoldDB" id="A0A9N9WYC6"/>
<feature type="chain" id="PRO_5040502856" evidence="1">
    <location>
        <begin position="17"/>
        <end position="274"/>
    </location>
</feature>
<keyword evidence="1" id="KW-0732">Signal</keyword>
<feature type="signal peptide" evidence="1">
    <location>
        <begin position="1"/>
        <end position="16"/>
    </location>
</feature>
<protein>
    <submittedName>
        <fullName evidence="2">Uncharacterized protein</fullName>
    </submittedName>
</protein>
<keyword evidence="3" id="KW-1185">Reference proteome</keyword>
<dbReference type="Pfam" id="PF00379">
    <property type="entry name" value="Chitin_bind_4"/>
    <property type="match status" value="1"/>
</dbReference>